<accession>A0A6G0YIP3</accession>
<dbReference type="Proteomes" id="UP000478052">
    <property type="component" value="Unassembled WGS sequence"/>
</dbReference>
<protein>
    <submittedName>
        <fullName evidence="1">Tudor domain-containing protein 5-like</fullName>
    </submittedName>
</protein>
<dbReference type="AlphaFoldDB" id="A0A6G0YIP3"/>
<name>A0A6G0YIP3_APHCR</name>
<sequence>MASTLKDQETIPFNDRMYLNFNSIVYVFKRKIFFNSDKHIDSYNSYGSNIISDTMKIKLRRLLSKHKDGILCNNFLNVYSY</sequence>
<organism evidence="1 2">
    <name type="scientific">Aphis craccivora</name>
    <name type="common">Cowpea aphid</name>
    <dbReference type="NCBI Taxonomy" id="307492"/>
    <lineage>
        <taxon>Eukaryota</taxon>
        <taxon>Metazoa</taxon>
        <taxon>Ecdysozoa</taxon>
        <taxon>Arthropoda</taxon>
        <taxon>Hexapoda</taxon>
        <taxon>Insecta</taxon>
        <taxon>Pterygota</taxon>
        <taxon>Neoptera</taxon>
        <taxon>Paraneoptera</taxon>
        <taxon>Hemiptera</taxon>
        <taxon>Sternorrhyncha</taxon>
        <taxon>Aphidomorpha</taxon>
        <taxon>Aphidoidea</taxon>
        <taxon>Aphididae</taxon>
        <taxon>Aphidini</taxon>
        <taxon>Aphis</taxon>
        <taxon>Aphis</taxon>
    </lineage>
</organism>
<proteinExistence type="predicted"/>
<reference evidence="1 2" key="1">
    <citation type="submission" date="2019-08" db="EMBL/GenBank/DDBJ databases">
        <title>Whole genome of Aphis craccivora.</title>
        <authorList>
            <person name="Voronova N.V."/>
            <person name="Shulinski R.S."/>
            <person name="Bandarenka Y.V."/>
            <person name="Zhorov D.G."/>
            <person name="Warner D."/>
        </authorList>
    </citation>
    <scope>NUCLEOTIDE SEQUENCE [LARGE SCALE GENOMIC DNA]</scope>
    <source>
        <strain evidence="1">180601</strain>
        <tissue evidence="1">Whole Body</tissue>
    </source>
</reference>
<keyword evidence="2" id="KW-1185">Reference proteome</keyword>
<dbReference type="EMBL" id="VUJU01003877">
    <property type="protein sequence ID" value="KAF0756356.1"/>
    <property type="molecule type" value="Genomic_DNA"/>
</dbReference>
<evidence type="ECO:0000313" key="1">
    <source>
        <dbReference type="EMBL" id="KAF0756356.1"/>
    </source>
</evidence>
<evidence type="ECO:0000313" key="2">
    <source>
        <dbReference type="Proteomes" id="UP000478052"/>
    </source>
</evidence>
<gene>
    <name evidence="1" type="ORF">FWK35_00009224</name>
</gene>
<comment type="caution">
    <text evidence="1">The sequence shown here is derived from an EMBL/GenBank/DDBJ whole genome shotgun (WGS) entry which is preliminary data.</text>
</comment>